<feature type="transmembrane region" description="Helical" evidence="5">
    <location>
        <begin position="312"/>
        <end position="330"/>
    </location>
</feature>
<feature type="transmembrane region" description="Helical" evidence="5">
    <location>
        <begin position="150"/>
        <end position="170"/>
    </location>
</feature>
<dbReference type="RefSeq" id="XP_013757416.1">
    <property type="nucleotide sequence ID" value="XM_013901962.1"/>
</dbReference>
<accession>A0A0L0DC66</accession>
<dbReference type="PANTHER" id="PTHR39535">
    <property type="entry name" value="SPORULATION-DELAYING PROTEIN SDPB"/>
    <property type="match status" value="1"/>
</dbReference>
<feature type="transmembrane region" description="Helical" evidence="5">
    <location>
        <begin position="257"/>
        <end position="278"/>
    </location>
</feature>
<evidence type="ECO:0000313" key="8">
    <source>
        <dbReference type="Proteomes" id="UP000054408"/>
    </source>
</evidence>
<evidence type="ECO:0000256" key="2">
    <source>
        <dbReference type="ARBA" id="ARBA00022692"/>
    </source>
</evidence>
<keyword evidence="3 5" id="KW-1133">Transmembrane helix</keyword>
<evidence type="ECO:0000256" key="5">
    <source>
        <dbReference type="SAM" id="Phobius"/>
    </source>
</evidence>
<keyword evidence="2 5" id="KW-0812">Transmembrane</keyword>
<evidence type="ECO:0000313" key="7">
    <source>
        <dbReference type="EMBL" id="KNC49939.1"/>
    </source>
</evidence>
<sequence>MMATMIESGRRMVRVDSRAAAAFRIGLGLCVAATVAVRMVLAEEMLTDDGVVRAATVMEAGPVFSLLLMSNIQGVILAVLAVAFAAGIGIAVGGKWLFPSAVVSWIILASIDARNEFVHNGGDRYLGLLVMWTALASPQLAETSVRGRGFILAPSLPLGCLLGQMVLMYVKCGLAKAKYASEWYSGDALRAALRNAWFASETGTDVVDNLPLVPLVAAGVMWSEILVPLLAFWPFARGSELARASFASWALAMHGSFVFCMRLGMFPWICMAPALLAVPSRVLDALTGASRRPRRLGWPAAPPQPTPGRVRTVLAGVAMAWILLFCAGFISNSPSASRPMAVMASLGRDLKLEQYWAMFSLVPKNSLWLHGALTLSDGRVVDPIRWLATGNDEPWLAADAMVVRAAPPRLADYSADARLLLSDRWTRYWVTLPGKPWIHADAARYVWRAWRRGHPDGPLSPVRFVLRGAVIPYTIDVGAGAAVVDLSLSTIYDHDYAQLC</sequence>
<keyword evidence="4 5" id="KW-0472">Membrane</keyword>
<dbReference type="InterPro" id="IPR011020">
    <property type="entry name" value="HTTM-like"/>
</dbReference>
<protein>
    <submittedName>
        <fullName evidence="7">HTTM domain-containing protein</fullName>
    </submittedName>
</protein>
<dbReference type="GeneID" id="25565457"/>
<evidence type="ECO:0000256" key="1">
    <source>
        <dbReference type="ARBA" id="ARBA00004127"/>
    </source>
</evidence>
<dbReference type="GO" id="GO:0012505">
    <property type="term" value="C:endomembrane system"/>
    <property type="evidence" value="ECO:0007669"/>
    <property type="project" value="UniProtKB-SubCell"/>
</dbReference>
<reference evidence="7 8" key="1">
    <citation type="submission" date="2010-05" db="EMBL/GenBank/DDBJ databases">
        <title>The Genome Sequence of Thecamonas trahens ATCC 50062.</title>
        <authorList>
            <consortium name="The Broad Institute Genome Sequencing Platform"/>
            <person name="Russ C."/>
            <person name="Cuomo C."/>
            <person name="Shea T."/>
            <person name="Young S.K."/>
            <person name="Zeng Q."/>
            <person name="Koehrsen M."/>
            <person name="Haas B."/>
            <person name="Borodovsky M."/>
            <person name="Guigo R."/>
            <person name="Alvarado L."/>
            <person name="Berlin A."/>
            <person name="Bochicchio J."/>
            <person name="Borenstein D."/>
            <person name="Chapman S."/>
            <person name="Chen Z."/>
            <person name="Freedman E."/>
            <person name="Gellesch M."/>
            <person name="Goldberg J."/>
            <person name="Griggs A."/>
            <person name="Gujja S."/>
            <person name="Heilman E."/>
            <person name="Heiman D."/>
            <person name="Hepburn T."/>
            <person name="Howarth C."/>
            <person name="Jen D."/>
            <person name="Larson L."/>
            <person name="Mehta T."/>
            <person name="Park D."/>
            <person name="Pearson M."/>
            <person name="Roberts A."/>
            <person name="Saif S."/>
            <person name="Shenoy N."/>
            <person name="Sisk P."/>
            <person name="Stolte C."/>
            <person name="Sykes S."/>
            <person name="Thomson T."/>
            <person name="Walk T."/>
            <person name="White J."/>
            <person name="Yandava C."/>
            <person name="Burger G."/>
            <person name="Gray M.W."/>
            <person name="Holland P.W.H."/>
            <person name="King N."/>
            <person name="Lang F.B.F."/>
            <person name="Roger A.J."/>
            <person name="Ruiz-Trillo I."/>
            <person name="Lander E."/>
            <person name="Nusbaum C."/>
        </authorList>
    </citation>
    <scope>NUCLEOTIDE SEQUENCE [LARGE SCALE GENOMIC DNA]</scope>
    <source>
        <strain evidence="7 8">ATCC 50062</strain>
    </source>
</reference>
<comment type="subcellular location">
    <subcellularLocation>
        <location evidence="1">Endomembrane system</location>
        <topology evidence="1">Multi-pass membrane protein</topology>
    </subcellularLocation>
</comment>
<evidence type="ECO:0000256" key="4">
    <source>
        <dbReference type="ARBA" id="ARBA00023136"/>
    </source>
</evidence>
<proteinExistence type="predicted"/>
<dbReference type="EMBL" id="GL349458">
    <property type="protein sequence ID" value="KNC49939.1"/>
    <property type="molecule type" value="Genomic_DNA"/>
</dbReference>
<dbReference type="InterPro" id="IPR052964">
    <property type="entry name" value="Sporulation_signal_mat"/>
</dbReference>
<gene>
    <name evidence="7" type="ORF">AMSG_06247</name>
</gene>
<dbReference type="AlphaFoldDB" id="A0A0L0DC66"/>
<organism evidence="7 8">
    <name type="scientific">Thecamonas trahens ATCC 50062</name>
    <dbReference type="NCBI Taxonomy" id="461836"/>
    <lineage>
        <taxon>Eukaryota</taxon>
        <taxon>Apusozoa</taxon>
        <taxon>Apusomonadida</taxon>
        <taxon>Apusomonadidae</taxon>
        <taxon>Thecamonas</taxon>
    </lineage>
</organism>
<dbReference type="SMART" id="SM00752">
    <property type="entry name" value="HTTM"/>
    <property type="match status" value="1"/>
</dbReference>
<dbReference type="PANTHER" id="PTHR39535:SF2">
    <property type="entry name" value="HTTM DOMAIN-CONTAINING PROTEIN"/>
    <property type="match status" value="1"/>
</dbReference>
<name>A0A0L0DC66_THETB</name>
<feature type="domain" description="HTTM-like" evidence="6">
    <location>
        <begin position="12"/>
        <end position="282"/>
    </location>
</feature>
<dbReference type="Proteomes" id="UP000054408">
    <property type="component" value="Unassembled WGS sequence"/>
</dbReference>
<feature type="transmembrane region" description="Helical" evidence="5">
    <location>
        <begin position="212"/>
        <end position="236"/>
    </location>
</feature>
<keyword evidence="8" id="KW-1185">Reference proteome</keyword>
<feature type="transmembrane region" description="Helical" evidence="5">
    <location>
        <begin position="66"/>
        <end position="89"/>
    </location>
</feature>
<evidence type="ECO:0000256" key="3">
    <source>
        <dbReference type="ARBA" id="ARBA00022989"/>
    </source>
</evidence>
<evidence type="ECO:0000259" key="6">
    <source>
        <dbReference type="SMART" id="SM00752"/>
    </source>
</evidence>